<evidence type="ECO:0000313" key="2">
    <source>
        <dbReference type="EMBL" id="SHK50630.1"/>
    </source>
</evidence>
<sequence>MRIIDNIQYYTTTDVAKEVGKSQQTIWLWDKYSNELEARNEPRLIPVPLWHNNSRYYTAEQVEEIKEFSNNIKRGDLARFNREKWGKRGKEIKKRMAEKNKIKDVDKWRQENRFKMLKEGLI</sequence>
<dbReference type="STRING" id="1121328.JWYL7_0539"/>
<organism evidence="1 3">
    <name type="scientific">Alkalithermobacter thermoalcaliphilus JW-YL-7 = DSM 7308</name>
    <dbReference type="NCBI Taxonomy" id="1121328"/>
    <lineage>
        <taxon>Bacteria</taxon>
        <taxon>Bacillati</taxon>
        <taxon>Bacillota</taxon>
        <taxon>Clostridia</taxon>
        <taxon>Peptostreptococcales</taxon>
        <taxon>Tepidibacteraceae</taxon>
        <taxon>Alkalithermobacter</taxon>
    </lineage>
</organism>
<dbReference type="RefSeq" id="WP_066068700.1">
    <property type="nucleotide sequence ID" value="NZ_FRBG01000002.1"/>
</dbReference>
<evidence type="ECO:0000313" key="4">
    <source>
        <dbReference type="Proteomes" id="UP000323392"/>
    </source>
</evidence>
<dbReference type="Proteomes" id="UP000092605">
    <property type="component" value="Unassembled WGS sequence"/>
</dbReference>
<dbReference type="AlphaFoldDB" id="A0A150FPA1"/>
<dbReference type="Gene3D" id="1.10.1660.10">
    <property type="match status" value="1"/>
</dbReference>
<accession>A0A150FPA1</accession>
<dbReference type="OrthoDB" id="2941282at2"/>
<protein>
    <submittedName>
        <fullName evidence="1">Uncharacterized protein</fullName>
    </submittedName>
</protein>
<comment type="caution">
    <text evidence="1">The sequence shown here is derived from an EMBL/GenBank/DDBJ whole genome shotgun (WGS) entry which is preliminary data.</text>
</comment>
<evidence type="ECO:0000313" key="1">
    <source>
        <dbReference type="EMBL" id="KXZ39464.1"/>
    </source>
</evidence>
<dbReference type="EMBL" id="FRBG01000002">
    <property type="protein sequence ID" value="SHK50630.1"/>
    <property type="molecule type" value="Genomic_DNA"/>
</dbReference>
<proteinExistence type="predicted"/>
<dbReference type="Proteomes" id="UP000323392">
    <property type="component" value="Unassembled WGS sequence"/>
</dbReference>
<reference evidence="1 3" key="1">
    <citation type="submission" date="2016-02" db="EMBL/GenBank/DDBJ databases">
        <title>Draft genome sequence for Clostridium paradoxum JW-YL-7.</title>
        <authorList>
            <person name="Utturkar S.M."/>
            <person name="Lancaster A."/>
            <person name="Poole F.L."/>
            <person name="Adams M.W."/>
            <person name="Brown S.D."/>
        </authorList>
    </citation>
    <scope>NUCLEOTIDE SEQUENCE [LARGE SCALE GENOMIC DNA]</scope>
    <source>
        <strain evidence="1 3">JW-YL-7</strain>
    </source>
</reference>
<gene>
    <name evidence="1" type="ORF">JWYL7_0539</name>
    <name evidence="2" type="ORF">SAMN05661008_00349</name>
</gene>
<keyword evidence="4" id="KW-1185">Reference proteome</keyword>
<name>A0A150FPA1_CLOPD</name>
<dbReference type="PATRIC" id="fig|1121328.3.peg.539"/>
<reference evidence="2 4" key="2">
    <citation type="submission" date="2016-11" db="EMBL/GenBank/DDBJ databases">
        <authorList>
            <person name="Varghese N."/>
            <person name="Submissions S."/>
        </authorList>
    </citation>
    <scope>NUCLEOTIDE SEQUENCE [LARGE SCALE GENOMIC DNA]</scope>
    <source>
        <strain evidence="2 4">DSM 7308</strain>
    </source>
</reference>
<dbReference type="EMBL" id="LSFY01000001">
    <property type="protein sequence ID" value="KXZ39464.1"/>
    <property type="molecule type" value="Genomic_DNA"/>
</dbReference>
<evidence type="ECO:0000313" key="3">
    <source>
        <dbReference type="Proteomes" id="UP000092605"/>
    </source>
</evidence>